<organism evidence="2 3">
    <name type="scientific">Myodes glareolus</name>
    <name type="common">Bank vole</name>
    <name type="synonym">Clethrionomys glareolus</name>
    <dbReference type="NCBI Taxonomy" id="447135"/>
    <lineage>
        <taxon>Eukaryota</taxon>
        <taxon>Metazoa</taxon>
        <taxon>Chordata</taxon>
        <taxon>Craniata</taxon>
        <taxon>Vertebrata</taxon>
        <taxon>Euteleostomi</taxon>
        <taxon>Mammalia</taxon>
        <taxon>Eutheria</taxon>
        <taxon>Euarchontoglires</taxon>
        <taxon>Glires</taxon>
        <taxon>Rodentia</taxon>
        <taxon>Myomorpha</taxon>
        <taxon>Muroidea</taxon>
        <taxon>Cricetidae</taxon>
        <taxon>Arvicolinae</taxon>
        <taxon>Myodes</taxon>
    </lineage>
</organism>
<name>A0AAW0HQG5_MYOGA</name>
<keyword evidence="3" id="KW-1185">Reference proteome</keyword>
<evidence type="ECO:0000313" key="3">
    <source>
        <dbReference type="Proteomes" id="UP001488838"/>
    </source>
</evidence>
<dbReference type="EMBL" id="JBBHLL010000383">
    <property type="protein sequence ID" value="KAK7804334.1"/>
    <property type="molecule type" value="Genomic_DNA"/>
</dbReference>
<protein>
    <submittedName>
        <fullName evidence="2">Uncharacterized protein</fullName>
    </submittedName>
</protein>
<gene>
    <name evidence="2" type="ORF">U0070_015635</name>
</gene>
<accession>A0AAW0HQG5</accession>
<feature type="non-terminal residue" evidence="2">
    <location>
        <position position="1"/>
    </location>
</feature>
<sequence length="246" mass="25829">APQAWAAVLTRQERRGRAHACEAGTGSALGSRCRHGAGSASHGGVGSAGRALTSPGVTHGAPGYAPTSGCHDSPWRRRRRRADPSGEEGEGERERERAGGVVSEREEPGVSPACRREREPERASEARARRAAAASASSPPLAARPRPQPALLAAQPGEPERGAVRLAPPSRTGVHARLPLPSPRARLARSGLPPSSPRPPSPAAGQRPPSRPPRQPYSYRFLQLSGEGGSLLWKERSSVGVEPADE</sequence>
<dbReference type="AlphaFoldDB" id="A0AAW0HQG5"/>
<comment type="caution">
    <text evidence="2">The sequence shown here is derived from an EMBL/GenBank/DDBJ whole genome shotgun (WGS) entry which is preliminary data.</text>
</comment>
<feature type="compositionally biased region" description="Low complexity" evidence="1">
    <location>
        <begin position="131"/>
        <end position="157"/>
    </location>
</feature>
<evidence type="ECO:0000256" key="1">
    <source>
        <dbReference type="SAM" id="MobiDB-lite"/>
    </source>
</evidence>
<feature type="region of interest" description="Disordered" evidence="1">
    <location>
        <begin position="1"/>
        <end position="221"/>
    </location>
</feature>
<reference evidence="2 3" key="1">
    <citation type="journal article" date="2023" name="bioRxiv">
        <title>Conserved and derived expression patterns and positive selection on dental genes reveal complex evolutionary context of ever-growing rodent molars.</title>
        <authorList>
            <person name="Calamari Z.T."/>
            <person name="Song A."/>
            <person name="Cohen E."/>
            <person name="Akter M."/>
            <person name="Roy R.D."/>
            <person name="Hallikas O."/>
            <person name="Christensen M.M."/>
            <person name="Li P."/>
            <person name="Marangoni P."/>
            <person name="Jernvall J."/>
            <person name="Klein O.D."/>
        </authorList>
    </citation>
    <scope>NUCLEOTIDE SEQUENCE [LARGE SCALE GENOMIC DNA]</scope>
    <source>
        <strain evidence="2">V071</strain>
    </source>
</reference>
<evidence type="ECO:0000313" key="2">
    <source>
        <dbReference type="EMBL" id="KAK7804334.1"/>
    </source>
</evidence>
<proteinExistence type="predicted"/>
<dbReference type="Proteomes" id="UP001488838">
    <property type="component" value="Unassembled WGS sequence"/>
</dbReference>
<feature type="compositionally biased region" description="Basic and acidic residues" evidence="1">
    <location>
        <begin position="92"/>
        <end position="128"/>
    </location>
</feature>